<dbReference type="EMBL" id="FOUB01000013">
    <property type="protein sequence ID" value="SFM10519.1"/>
    <property type="molecule type" value="Genomic_DNA"/>
</dbReference>
<reference evidence="2" key="1">
    <citation type="submission" date="2016-10" db="EMBL/GenBank/DDBJ databases">
        <authorList>
            <person name="Varghese N."/>
            <person name="Submissions S."/>
        </authorList>
    </citation>
    <scope>NUCLEOTIDE SEQUENCE [LARGE SCALE GENOMIC DNA]</scope>
    <source>
        <strain evidence="2">Nm44</strain>
    </source>
</reference>
<organism evidence="1 2">
    <name type="scientific">Nitrosomonas communis</name>
    <dbReference type="NCBI Taxonomy" id="44574"/>
    <lineage>
        <taxon>Bacteria</taxon>
        <taxon>Pseudomonadati</taxon>
        <taxon>Pseudomonadota</taxon>
        <taxon>Betaproteobacteria</taxon>
        <taxon>Nitrosomonadales</taxon>
        <taxon>Nitrosomonadaceae</taxon>
        <taxon>Nitrosomonas</taxon>
    </lineage>
</organism>
<evidence type="ECO:0000313" key="2">
    <source>
        <dbReference type="Proteomes" id="UP000183287"/>
    </source>
</evidence>
<accession>A0A1I4N4T1</accession>
<gene>
    <name evidence="1" type="ORF">SAMN05421863_101330</name>
</gene>
<dbReference type="Proteomes" id="UP000183287">
    <property type="component" value="Unassembled WGS sequence"/>
</dbReference>
<name>A0A1I4N4T1_9PROT</name>
<evidence type="ECO:0000313" key="1">
    <source>
        <dbReference type="EMBL" id="SFM10519.1"/>
    </source>
</evidence>
<keyword evidence="2" id="KW-1185">Reference proteome</keyword>
<protein>
    <submittedName>
        <fullName evidence="1">Uncharacterized protein</fullName>
    </submittedName>
</protein>
<proteinExistence type="predicted"/>
<sequence>MVGKASLLASQFRVSWRLQYPELQIVELGSLQRVGQTRAFMHYIK</sequence>
<dbReference type="AlphaFoldDB" id="A0A1I4N4T1"/>